<dbReference type="InterPro" id="IPR046342">
    <property type="entry name" value="CBS_dom_sf"/>
</dbReference>
<evidence type="ECO:0000313" key="6">
    <source>
        <dbReference type="Proteomes" id="UP000502706"/>
    </source>
</evidence>
<dbReference type="RefSeq" id="WP_166397016.1">
    <property type="nucleotide sequence ID" value="NZ_CP045121.1"/>
</dbReference>
<name>A0A6G8PYR1_9ACTN</name>
<dbReference type="Gene3D" id="3.10.580.10">
    <property type="entry name" value="CBS-domain"/>
    <property type="match status" value="1"/>
</dbReference>
<feature type="domain" description="CBS" evidence="3">
    <location>
        <begin position="78"/>
        <end position="136"/>
    </location>
</feature>
<dbReference type="PANTHER" id="PTHR43080">
    <property type="entry name" value="CBS DOMAIN-CONTAINING PROTEIN CBSX3, MITOCHONDRIAL"/>
    <property type="match status" value="1"/>
</dbReference>
<evidence type="ECO:0000256" key="1">
    <source>
        <dbReference type="ARBA" id="ARBA00023122"/>
    </source>
</evidence>
<dbReference type="InterPro" id="IPR000644">
    <property type="entry name" value="CBS_dom"/>
</dbReference>
<reference evidence="5 6" key="1">
    <citation type="submission" date="2019-10" db="EMBL/GenBank/DDBJ databases">
        <title>Rubrobacter sp nov SCSIO 52915 isolated from a deep-sea sediment in the South China Sea.</title>
        <authorList>
            <person name="Chen R.W."/>
        </authorList>
    </citation>
    <scope>NUCLEOTIDE SEQUENCE [LARGE SCALE GENOMIC DNA]</scope>
    <source>
        <strain evidence="5 6">SCSIO 52915</strain>
    </source>
</reference>
<dbReference type="Proteomes" id="UP000502706">
    <property type="component" value="Chromosome"/>
</dbReference>
<dbReference type="InterPro" id="IPR051257">
    <property type="entry name" value="Diverse_CBS-Domain"/>
</dbReference>
<dbReference type="Pfam" id="PF00571">
    <property type="entry name" value="CBS"/>
    <property type="match status" value="2"/>
</dbReference>
<protein>
    <submittedName>
        <fullName evidence="5">CBS domain-containing protein</fullName>
    </submittedName>
</protein>
<organism evidence="5 6">
    <name type="scientific">Rubrobacter marinus</name>
    <dbReference type="NCBI Taxonomy" id="2653852"/>
    <lineage>
        <taxon>Bacteria</taxon>
        <taxon>Bacillati</taxon>
        <taxon>Actinomycetota</taxon>
        <taxon>Rubrobacteria</taxon>
        <taxon>Rubrobacterales</taxon>
        <taxon>Rubrobacteraceae</taxon>
        <taxon>Rubrobacter</taxon>
    </lineage>
</organism>
<proteinExistence type="predicted"/>
<sequence>MLLVRDSMVREVVTVSPETTAAEALKLCWERGIRHLPVLEGGKMVGLISDRDLRLATPALGDPNRAAALEKIRVGDEMSRGITTADPEDPIEQAAMAMHEKKIGCLPVVEGDDLVGILTASDVMAALVRLVGAHEPGSRLEVQIPDRPGSLAEVAGIVRDQGVNIVSVLSAPSEGNGVAHSVAVIRLATINPSGVVRSLQEAGFPVLWPPTAPDGPGL</sequence>
<keyword evidence="1 2" id="KW-0129">CBS domain</keyword>
<dbReference type="InterPro" id="IPR002912">
    <property type="entry name" value="ACT_dom"/>
</dbReference>
<dbReference type="PROSITE" id="PS51371">
    <property type="entry name" value="CBS"/>
    <property type="match status" value="2"/>
</dbReference>
<evidence type="ECO:0000259" key="3">
    <source>
        <dbReference type="PROSITE" id="PS51371"/>
    </source>
</evidence>
<keyword evidence="6" id="KW-1185">Reference proteome</keyword>
<dbReference type="CDD" id="cd04584">
    <property type="entry name" value="CBS_pair_AcuB_like"/>
    <property type="match status" value="1"/>
</dbReference>
<dbReference type="SUPFAM" id="SSF54631">
    <property type="entry name" value="CBS-domain pair"/>
    <property type="match status" value="1"/>
</dbReference>
<accession>A0A6G8PYR1</accession>
<dbReference type="Gene3D" id="3.30.2130.10">
    <property type="entry name" value="VC0802-like"/>
    <property type="match status" value="1"/>
</dbReference>
<evidence type="ECO:0000313" key="5">
    <source>
        <dbReference type="EMBL" id="QIN79353.1"/>
    </source>
</evidence>
<feature type="domain" description="CBS" evidence="3">
    <location>
        <begin position="8"/>
        <end position="67"/>
    </location>
</feature>
<evidence type="ECO:0000259" key="4">
    <source>
        <dbReference type="PROSITE" id="PS51671"/>
    </source>
</evidence>
<dbReference type="Pfam" id="PF01842">
    <property type="entry name" value="ACT"/>
    <property type="match status" value="1"/>
</dbReference>
<feature type="domain" description="ACT" evidence="4">
    <location>
        <begin position="139"/>
        <end position="214"/>
    </location>
</feature>
<dbReference type="AlphaFoldDB" id="A0A6G8PYR1"/>
<gene>
    <name evidence="5" type="ORF">GBA65_13465</name>
</gene>
<dbReference type="EMBL" id="CP045121">
    <property type="protein sequence ID" value="QIN79353.1"/>
    <property type="molecule type" value="Genomic_DNA"/>
</dbReference>
<dbReference type="PROSITE" id="PS51671">
    <property type="entry name" value="ACT"/>
    <property type="match status" value="1"/>
</dbReference>
<dbReference type="InterPro" id="IPR045865">
    <property type="entry name" value="ACT-like_dom_sf"/>
</dbReference>
<evidence type="ECO:0000256" key="2">
    <source>
        <dbReference type="PROSITE-ProRule" id="PRU00703"/>
    </source>
</evidence>
<dbReference type="SUPFAM" id="SSF55021">
    <property type="entry name" value="ACT-like"/>
    <property type="match status" value="1"/>
</dbReference>
<dbReference type="SMART" id="SM00116">
    <property type="entry name" value="CBS"/>
    <property type="match status" value="2"/>
</dbReference>
<dbReference type="KEGG" id="rmar:GBA65_13465"/>
<dbReference type="PANTHER" id="PTHR43080:SF2">
    <property type="entry name" value="CBS DOMAIN-CONTAINING PROTEIN"/>
    <property type="match status" value="1"/>
</dbReference>